<evidence type="ECO:0000256" key="2">
    <source>
        <dbReference type="ARBA" id="ARBA00022475"/>
    </source>
</evidence>
<dbReference type="GO" id="GO:0016020">
    <property type="term" value="C:membrane"/>
    <property type="evidence" value="ECO:0007669"/>
    <property type="project" value="UniProtKB-SubCell"/>
</dbReference>
<organism evidence="7 8">
    <name type="scientific">Psychroflexus salarius</name>
    <dbReference type="NCBI Taxonomy" id="1155689"/>
    <lineage>
        <taxon>Bacteria</taxon>
        <taxon>Pseudomonadati</taxon>
        <taxon>Bacteroidota</taxon>
        <taxon>Flavobacteriia</taxon>
        <taxon>Flavobacteriales</taxon>
        <taxon>Flavobacteriaceae</taxon>
        <taxon>Psychroflexus</taxon>
    </lineage>
</organism>
<accession>A0A1M4VEK5</accession>
<dbReference type="STRING" id="1155689.SAMN05444278_10420"/>
<evidence type="ECO:0000256" key="5">
    <source>
        <dbReference type="ARBA" id="ARBA00023136"/>
    </source>
</evidence>
<dbReference type="Proteomes" id="UP000184462">
    <property type="component" value="Unassembled WGS sequence"/>
</dbReference>
<feature type="transmembrane region" description="Helical" evidence="6">
    <location>
        <begin position="20"/>
        <end position="40"/>
    </location>
</feature>
<feature type="transmembrane region" description="Helical" evidence="6">
    <location>
        <begin position="52"/>
        <end position="71"/>
    </location>
</feature>
<comment type="subcellular location">
    <subcellularLocation>
        <location evidence="1">Membrane</location>
        <topology evidence="1">Multi-pass membrane protein</topology>
    </subcellularLocation>
</comment>
<dbReference type="EMBL" id="FQTW01000004">
    <property type="protein sequence ID" value="SHE67381.1"/>
    <property type="molecule type" value="Genomic_DNA"/>
</dbReference>
<evidence type="ECO:0000313" key="7">
    <source>
        <dbReference type="EMBL" id="SHE67381.1"/>
    </source>
</evidence>
<evidence type="ECO:0000256" key="1">
    <source>
        <dbReference type="ARBA" id="ARBA00004141"/>
    </source>
</evidence>
<keyword evidence="7" id="KW-0808">Transferase</keyword>
<dbReference type="Gene3D" id="1.10.357.140">
    <property type="entry name" value="UbiA prenyltransferase"/>
    <property type="match status" value="1"/>
</dbReference>
<feature type="transmembrane region" description="Helical" evidence="6">
    <location>
        <begin position="268"/>
        <end position="290"/>
    </location>
</feature>
<dbReference type="OrthoDB" id="1142538at2"/>
<dbReference type="PANTHER" id="PTHR42723">
    <property type="entry name" value="CHLOROPHYLL SYNTHASE"/>
    <property type="match status" value="1"/>
</dbReference>
<dbReference type="GO" id="GO:0016765">
    <property type="term" value="F:transferase activity, transferring alkyl or aryl (other than methyl) groups"/>
    <property type="evidence" value="ECO:0007669"/>
    <property type="project" value="InterPro"/>
</dbReference>
<evidence type="ECO:0000256" key="4">
    <source>
        <dbReference type="ARBA" id="ARBA00022989"/>
    </source>
</evidence>
<dbReference type="InterPro" id="IPR050475">
    <property type="entry name" value="Prenyltransferase_related"/>
</dbReference>
<evidence type="ECO:0000313" key="8">
    <source>
        <dbReference type="Proteomes" id="UP000184462"/>
    </source>
</evidence>
<feature type="transmembrane region" description="Helical" evidence="6">
    <location>
        <begin position="218"/>
        <end position="237"/>
    </location>
</feature>
<keyword evidence="2" id="KW-1003">Cell membrane</keyword>
<keyword evidence="8" id="KW-1185">Reference proteome</keyword>
<dbReference type="InterPro" id="IPR000537">
    <property type="entry name" value="UbiA_prenyltransferase"/>
</dbReference>
<evidence type="ECO:0000256" key="6">
    <source>
        <dbReference type="SAM" id="Phobius"/>
    </source>
</evidence>
<keyword evidence="4 6" id="KW-1133">Transmembrane helix</keyword>
<dbReference type="CDD" id="cd13961">
    <property type="entry name" value="PT_UbiA_DGGGPS"/>
    <property type="match status" value="1"/>
</dbReference>
<name>A0A1M4VEK5_9FLAO</name>
<evidence type="ECO:0000256" key="3">
    <source>
        <dbReference type="ARBA" id="ARBA00022692"/>
    </source>
</evidence>
<feature type="transmembrane region" description="Helical" evidence="6">
    <location>
        <begin position="243"/>
        <end position="261"/>
    </location>
</feature>
<dbReference type="PANTHER" id="PTHR42723:SF1">
    <property type="entry name" value="CHLOROPHYLL SYNTHASE, CHLOROPLASTIC"/>
    <property type="match status" value="1"/>
</dbReference>
<feature type="transmembrane region" description="Helical" evidence="6">
    <location>
        <begin position="143"/>
        <end position="164"/>
    </location>
</feature>
<dbReference type="RefSeq" id="WP_073192735.1">
    <property type="nucleotide sequence ID" value="NZ_FQTW01000004.1"/>
</dbReference>
<dbReference type="AlphaFoldDB" id="A0A1M4VEK5"/>
<feature type="transmembrane region" description="Helical" evidence="6">
    <location>
        <begin position="108"/>
        <end position="131"/>
    </location>
</feature>
<dbReference type="Pfam" id="PF01040">
    <property type="entry name" value="UbiA"/>
    <property type="match status" value="1"/>
</dbReference>
<dbReference type="InterPro" id="IPR044878">
    <property type="entry name" value="UbiA_sf"/>
</dbReference>
<reference evidence="7 8" key="1">
    <citation type="submission" date="2016-11" db="EMBL/GenBank/DDBJ databases">
        <authorList>
            <person name="Jaros S."/>
            <person name="Januszkiewicz K."/>
            <person name="Wedrychowicz H."/>
        </authorList>
    </citation>
    <scope>NUCLEOTIDE SEQUENCE [LARGE SCALE GENOMIC DNA]</scope>
    <source>
        <strain evidence="7 8">DSM 25661</strain>
    </source>
</reference>
<sequence length="300" mass="34596">MSTETNKFFLKLFSLFSVVRGYNLLVLALAIYFASIFIMAHDIPVKDVLFDLNLHLLVLSSLLAIASGYIINNFYDSEKDLINRPAKTLLDNYVSQNTKLGVYFGLNFLSVIVASYVSFKAVLFFSGYIFLLWIYSHKLKRKVGIATLMASMLAVLPFFIVFVYYKNLDLVIFVHALYLFLLVSIRELIKDLENLRGDFVQEYQTLPVVYGMRLTKKIISVLCVSLIVPALVLISLFDIGYMTYYFATSVLFFIFFILKLWQSRTKKHYVLLHNLLKLVIVIGIFSIVLIDLQQVVDRIF</sequence>
<feature type="transmembrane region" description="Helical" evidence="6">
    <location>
        <begin position="170"/>
        <end position="189"/>
    </location>
</feature>
<keyword evidence="5 6" id="KW-0472">Membrane</keyword>
<gene>
    <name evidence="7" type="ORF">SAMN05444278_10420</name>
</gene>
<keyword evidence="3 6" id="KW-0812">Transmembrane</keyword>
<protein>
    <submittedName>
        <fullName evidence="7">4-hydroxybenzoate polyprenyltransferase</fullName>
    </submittedName>
</protein>
<proteinExistence type="predicted"/>